<evidence type="ECO:0000313" key="1">
    <source>
        <dbReference type="EMBL" id="CAF4600752.1"/>
    </source>
</evidence>
<comment type="caution">
    <text evidence="1">The sequence shown here is derived from an EMBL/GenBank/DDBJ whole genome shotgun (WGS) entry which is preliminary data.</text>
</comment>
<proteinExistence type="predicted"/>
<dbReference type="Proteomes" id="UP000676336">
    <property type="component" value="Unassembled WGS sequence"/>
</dbReference>
<dbReference type="EMBL" id="CAJOBI010103947">
    <property type="protein sequence ID" value="CAF4600752.1"/>
    <property type="molecule type" value="Genomic_DNA"/>
</dbReference>
<sequence length="58" mass="6702">MREQVLARIALATGRKTFSEMVVEESIPNIQALRGLLSSIYIEPTRPLYPSRRRTEQK</sequence>
<evidence type="ECO:0000313" key="2">
    <source>
        <dbReference type="Proteomes" id="UP000676336"/>
    </source>
</evidence>
<name>A0A8S2Z4R9_9BILA</name>
<organism evidence="1 2">
    <name type="scientific">Rotaria magnacalcarata</name>
    <dbReference type="NCBI Taxonomy" id="392030"/>
    <lineage>
        <taxon>Eukaryota</taxon>
        <taxon>Metazoa</taxon>
        <taxon>Spiralia</taxon>
        <taxon>Gnathifera</taxon>
        <taxon>Rotifera</taxon>
        <taxon>Eurotatoria</taxon>
        <taxon>Bdelloidea</taxon>
        <taxon>Philodinida</taxon>
        <taxon>Philodinidae</taxon>
        <taxon>Rotaria</taxon>
    </lineage>
</organism>
<reference evidence="1" key="1">
    <citation type="submission" date="2021-02" db="EMBL/GenBank/DDBJ databases">
        <authorList>
            <person name="Nowell W R."/>
        </authorList>
    </citation>
    <scope>NUCLEOTIDE SEQUENCE</scope>
</reference>
<feature type="non-terminal residue" evidence="1">
    <location>
        <position position="1"/>
    </location>
</feature>
<protein>
    <submittedName>
        <fullName evidence="1">Uncharacterized protein</fullName>
    </submittedName>
</protein>
<accession>A0A8S2Z4R9</accession>
<dbReference type="AlphaFoldDB" id="A0A8S2Z4R9"/>
<gene>
    <name evidence="1" type="ORF">SMN809_LOCUS39070</name>
</gene>